<dbReference type="PANTHER" id="PTHR11709">
    <property type="entry name" value="MULTI-COPPER OXIDASE"/>
    <property type="match status" value="1"/>
</dbReference>
<evidence type="ECO:0000259" key="5">
    <source>
        <dbReference type="Pfam" id="PF07731"/>
    </source>
</evidence>
<dbReference type="InterPro" id="IPR008972">
    <property type="entry name" value="Cupredoxin"/>
</dbReference>
<dbReference type="InterPro" id="IPR011706">
    <property type="entry name" value="Cu-oxidase_C"/>
</dbReference>
<evidence type="ECO:0000256" key="2">
    <source>
        <dbReference type="ARBA" id="ARBA00023002"/>
    </source>
</evidence>
<evidence type="ECO:0000256" key="3">
    <source>
        <dbReference type="ARBA" id="ARBA00023008"/>
    </source>
</evidence>
<reference evidence="6 7" key="1">
    <citation type="submission" date="2022-12" db="EMBL/GenBank/DDBJ databases">
        <title>Chromosome-level genome of Tegillarca granosa.</title>
        <authorList>
            <person name="Kim J."/>
        </authorList>
    </citation>
    <scope>NUCLEOTIDE SEQUENCE [LARGE SCALE GENOMIC DNA]</scope>
    <source>
        <strain evidence="6">Teg-2019</strain>
        <tissue evidence="6">Adductor muscle</tissue>
    </source>
</reference>
<dbReference type="SUPFAM" id="SSF49503">
    <property type="entry name" value="Cupredoxins"/>
    <property type="match status" value="2"/>
</dbReference>
<accession>A0ABQ9DZP5</accession>
<feature type="domain" description="Plastocyanin-like" evidence="4">
    <location>
        <begin position="28"/>
        <end position="151"/>
    </location>
</feature>
<feature type="domain" description="Plastocyanin-like" evidence="5">
    <location>
        <begin position="286"/>
        <end position="452"/>
    </location>
</feature>
<dbReference type="PROSITE" id="PS00079">
    <property type="entry name" value="MULTICOPPER_OXIDASE1"/>
    <property type="match status" value="1"/>
</dbReference>
<dbReference type="Pfam" id="PF00394">
    <property type="entry name" value="Cu-oxidase"/>
    <property type="match status" value="1"/>
</dbReference>
<dbReference type="InterPro" id="IPR001117">
    <property type="entry name" value="Cu-oxidase_2nd"/>
</dbReference>
<keyword evidence="7" id="KW-1185">Reference proteome</keyword>
<evidence type="ECO:0000313" key="6">
    <source>
        <dbReference type="EMBL" id="KAJ8298492.1"/>
    </source>
</evidence>
<name>A0ABQ9DZP5_TEGGR</name>
<dbReference type="Gene3D" id="2.60.40.420">
    <property type="entry name" value="Cupredoxins - blue copper proteins"/>
    <property type="match status" value="2"/>
</dbReference>
<gene>
    <name evidence="6" type="ORF">KUTeg_025023</name>
</gene>
<sequence>MPGAGYSNTTCYRSTLQEDFTHIGVVPFTSGLINGKGHRYPDHGDEPENPVLPLETFTVKYGSSYRFRVINAGMIYAFRVSVDEHQIKLISVDGNDLKVEAAESIIVQPGERIDFILHADVVMRNYWIRAETLEGNINPGKVLGVLHYQGSTENHIPTSKRKKCSLKHRCRVINCPFGGSEPAEGSDLTNSKTGILNAHILNIKFSRYYPKKKYMDCISIADLKSTNFEIKQHPVPRIENGMDLQELFLNFHFACEIWLNKMKLPFLCFQTFPEQDGFFESCEGKNCIDNCCCTNIIKLKKNKTVQLVLYNQDILVNLFRYHFSRPRFCFSDNTLFDMPHPIHMHGHQFHVLKMAFPDYNRFTGAIESPSPDIDCDTPYCNYPTWKNKSWHGDNIPGLNLVNPPLKDTVIVPRYGYVIIRIKADNPGYWIMHCHIEIHQVEGMALVFQEGEKSDMAPVPDKFHKCGDFNWTSNTFRKFINNDINFSDF</sequence>
<dbReference type="InterPro" id="IPR033138">
    <property type="entry name" value="Cu_oxidase_CS"/>
</dbReference>
<dbReference type="PANTHER" id="PTHR11709:SF394">
    <property type="entry name" value="FI03373P-RELATED"/>
    <property type="match status" value="1"/>
</dbReference>
<keyword evidence="3" id="KW-0186">Copper</keyword>
<dbReference type="InterPro" id="IPR002355">
    <property type="entry name" value="Cu_oxidase_Cu_BS"/>
</dbReference>
<dbReference type="EMBL" id="JARBDR010000923">
    <property type="protein sequence ID" value="KAJ8298492.1"/>
    <property type="molecule type" value="Genomic_DNA"/>
</dbReference>
<evidence type="ECO:0000259" key="4">
    <source>
        <dbReference type="Pfam" id="PF00394"/>
    </source>
</evidence>
<dbReference type="CDD" id="cd13884">
    <property type="entry name" value="CuRO_2_tcLCC_insect_like"/>
    <property type="match status" value="1"/>
</dbReference>
<evidence type="ECO:0000256" key="1">
    <source>
        <dbReference type="ARBA" id="ARBA00022723"/>
    </source>
</evidence>
<protein>
    <submittedName>
        <fullName evidence="6">Uncharacterized protein</fullName>
    </submittedName>
</protein>
<keyword evidence="1" id="KW-0479">Metal-binding</keyword>
<dbReference type="Proteomes" id="UP001217089">
    <property type="component" value="Unassembled WGS sequence"/>
</dbReference>
<dbReference type="CDD" id="cd13905">
    <property type="entry name" value="CuRO_3_tcLLC2_insect_like"/>
    <property type="match status" value="1"/>
</dbReference>
<dbReference type="InterPro" id="IPR045087">
    <property type="entry name" value="Cu-oxidase_fam"/>
</dbReference>
<evidence type="ECO:0000313" key="7">
    <source>
        <dbReference type="Proteomes" id="UP001217089"/>
    </source>
</evidence>
<proteinExistence type="predicted"/>
<dbReference type="Pfam" id="PF07731">
    <property type="entry name" value="Cu-oxidase_2"/>
    <property type="match status" value="1"/>
</dbReference>
<comment type="caution">
    <text evidence="6">The sequence shown here is derived from an EMBL/GenBank/DDBJ whole genome shotgun (WGS) entry which is preliminary data.</text>
</comment>
<keyword evidence="2" id="KW-0560">Oxidoreductase</keyword>
<dbReference type="PROSITE" id="PS00080">
    <property type="entry name" value="MULTICOPPER_OXIDASE2"/>
    <property type="match status" value="1"/>
</dbReference>
<organism evidence="6 7">
    <name type="scientific">Tegillarca granosa</name>
    <name type="common">Malaysian cockle</name>
    <name type="synonym">Anadara granosa</name>
    <dbReference type="NCBI Taxonomy" id="220873"/>
    <lineage>
        <taxon>Eukaryota</taxon>
        <taxon>Metazoa</taxon>
        <taxon>Spiralia</taxon>
        <taxon>Lophotrochozoa</taxon>
        <taxon>Mollusca</taxon>
        <taxon>Bivalvia</taxon>
        <taxon>Autobranchia</taxon>
        <taxon>Pteriomorphia</taxon>
        <taxon>Arcoida</taxon>
        <taxon>Arcoidea</taxon>
        <taxon>Arcidae</taxon>
        <taxon>Tegillarca</taxon>
    </lineage>
</organism>